<reference evidence="2" key="1">
    <citation type="journal article" date="2019" name="Int. J. Syst. Evol. Microbiol.">
        <title>The Global Catalogue of Microorganisms (GCM) 10K type strain sequencing project: providing services to taxonomists for standard genome sequencing and annotation.</title>
        <authorList>
            <consortium name="The Broad Institute Genomics Platform"/>
            <consortium name="The Broad Institute Genome Sequencing Center for Infectious Disease"/>
            <person name="Wu L."/>
            <person name="Ma J."/>
        </authorList>
    </citation>
    <scope>NUCLEOTIDE SEQUENCE [LARGE SCALE GENOMIC DNA]</scope>
    <source>
        <strain evidence="2">CCM 2767</strain>
    </source>
</reference>
<accession>A0A8J3F367</accession>
<sequence length="106" mass="11924">MTIIHKQLALEEAEPGMVLSDDLFDPQGQILLSKGATLTEHMIASLARHDIAVVRIEMGEMTPEEEAAQHAYFAERIEHLFRKQDDSSATAALHRLVRLYRLGEQA</sequence>
<proteinExistence type="predicted"/>
<dbReference type="Proteomes" id="UP000642180">
    <property type="component" value="Unassembled WGS sequence"/>
</dbReference>
<dbReference type="RefSeq" id="WP_188380680.1">
    <property type="nucleotide sequence ID" value="NZ_BMDI01000001.1"/>
</dbReference>
<gene>
    <name evidence="1" type="ORF">GCM10008066_15640</name>
</gene>
<evidence type="ECO:0000313" key="2">
    <source>
        <dbReference type="Proteomes" id="UP000642180"/>
    </source>
</evidence>
<dbReference type="EMBL" id="BMDI01000001">
    <property type="protein sequence ID" value="GGI18750.1"/>
    <property type="molecule type" value="Genomic_DNA"/>
</dbReference>
<dbReference type="AlphaFoldDB" id="A0A8J3F367"/>
<evidence type="ECO:0000313" key="1">
    <source>
        <dbReference type="EMBL" id="GGI18750.1"/>
    </source>
</evidence>
<comment type="caution">
    <text evidence="1">The sequence shown here is derived from an EMBL/GenBank/DDBJ whole genome shotgun (WGS) entry which is preliminary data.</text>
</comment>
<protein>
    <submittedName>
        <fullName evidence="1">Uncharacterized protein</fullName>
    </submittedName>
</protein>
<name>A0A8J3F367_9BURK</name>
<organism evidence="1 2">
    <name type="scientific">Oxalicibacterium faecigallinarum</name>
    <dbReference type="NCBI Taxonomy" id="573741"/>
    <lineage>
        <taxon>Bacteria</taxon>
        <taxon>Pseudomonadati</taxon>
        <taxon>Pseudomonadota</taxon>
        <taxon>Betaproteobacteria</taxon>
        <taxon>Burkholderiales</taxon>
        <taxon>Oxalobacteraceae</taxon>
        <taxon>Oxalicibacterium</taxon>
    </lineage>
</organism>
<keyword evidence="2" id="KW-1185">Reference proteome</keyword>